<reference evidence="1 2" key="1">
    <citation type="submission" date="2020-08" db="EMBL/GenBank/DDBJ databases">
        <title>Genomic Encyclopedia of Type Strains, Phase IV (KMG-IV): sequencing the most valuable type-strain genomes for metagenomic binning, comparative biology and taxonomic classification.</title>
        <authorList>
            <person name="Goeker M."/>
        </authorList>
    </citation>
    <scope>NUCLEOTIDE SEQUENCE [LARGE SCALE GENOMIC DNA]</scope>
    <source>
        <strain evidence="1 2">DSM 45385</strain>
    </source>
</reference>
<proteinExistence type="predicted"/>
<organism evidence="1 2">
    <name type="scientific">Nonomuraea endophytica</name>
    <dbReference type="NCBI Taxonomy" id="714136"/>
    <lineage>
        <taxon>Bacteria</taxon>
        <taxon>Bacillati</taxon>
        <taxon>Actinomycetota</taxon>
        <taxon>Actinomycetes</taxon>
        <taxon>Streptosporangiales</taxon>
        <taxon>Streptosporangiaceae</taxon>
        <taxon>Nonomuraea</taxon>
    </lineage>
</organism>
<dbReference type="Proteomes" id="UP000568380">
    <property type="component" value="Unassembled WGS sequence"/>
</dbReference>
<sequence length="145" mass="15503">MGTPGDYTPSGEAGYEEIVNAETGETRKAVVRAGEIRVRCGVLICVGARANWTAFLRLRDGTQERDLPEAPPFGLAGDRFMTAHFDKAGRGQVLLVLATGRFGSLGIRPGDDGGMRVIYPGMGDGRLVHYPLKGENVIIGLSKIT</sequence>
<evidence type="ECO:0000313" key="1">
    <source>
        <dbReference type="EMBL" id="MBB5082679.1"/>
    </source>
</evidence>
<accession>A0A7W8AAN0</accession>
<keyword evidence="2" id="KW-1185">Reference proteome</keyword>
<evidence type="ECO:0000313" key="2">
    <source>
        <dbReference type="Proteomes" id="UP000568380"/>
    </source>
</evidence>
<comment type="caution">
    <text evidence="1">The sequence shown here is derived from an EMBL/GenBank/DDBJ whole genome shotgun (WGS) entry which is preliminary data.</text>
</comment>
<dbReference type="AlphaFoldDB" id="A0A7W8AAN0"/>
<gene>
    <name evidence="1" type="ORF">HNR40_008175</name>
</gene>
<name>A0A7W8AAN0_9ACTN</name>
<dbReference type="RefSeq" id="WP_184971120.1">
    <property type="nucleotide sequence ID" value="NZ_JACHIN010000014.1"/>
</dbReference>
<protein>
    <submittedName>
        <fullName evidence="1">Uncharacterized protein</fullName>
    </submittedName>
</protein>
<dbReference type="EMBL" id="JACHIN010000014">
    <property type="protein sequence ID" value="MBB5082679.1"/>
    <property type="molecule type" value="Genomic_DNA"/>
</dbReference>